<reference evidence="1 2" key="1">
    <citation type="submission" date="2016-01" db="EMBL/GenBank/DDBJ databases">
        <authorList>
            <person name="Oliw E.H."/>
        </authorList>
    </citation>
    <scope>NUCLEOTIDE SEQUENCE [LARGE SCALE GENOMIC DNA]</scope>
    <source>
        <strain evidence="1 2">DY10</strain>
    </source>
</reference>
<organism evidence="1 2">
    <name type="scientific">Spirosoma montaniterrae</name>
    <dbReference type="NCBI Taxonomy" id="1178516"/>
    <lineage>
        <taxon>Bacteria</taxon>
        <taxon>Pseudomonadati</taxon>
        <taxon>Bacteroidota</taxon>
        <taxon>Cytophagia</taxon>
        <taxon>Cytophagales</taxon>
        <taxon>Cytophagaceae</taxon>
        <taxon>Spirosoma</taxon>
    </lineage>
</organism>
<keyword evidence="2" id="KW-1185">Reference proteome</keyword>
<dbReference type="KEGG" id="smon:AWR27_07250"/>
<dbReference type="EMBL" id="CP014263">
    <property type="protein sequence ID" value="AQG79135.1"/>
    <property type="molecule type" value="Genomic_DNA"/>
</dbReference>
<dbReference type="RefSeq" id="WP_077130579.1">
    <property type="nucleotide sequence ID" value="NZ_CP014263.1"/>
</dbReference>
<dbReference type="Proteomes" id="UP000187941">
    <property type="component" value="Chromosome"/>
</dbReference>
<dbReference type="OrthoDB" id="965591at2"/>
<dbReference type="STRING" id="1178516.AWR27_07250"/>
<protein>
    <submittedName>
        <fullName evidence="1">Uncharacterized protein</fullName>
    </submittedName>
</protein>
<proteinExistence type="predicted"/>
<name>A0A1P9WUQ8_9BACT</name>
<dbReference type="AlphaFoldDB" id="A0A1P9WUQ8"/>
<evidence type="ECO:0000313" key="1">
    <source>
        <dbReference type="EMBL" id="AQG79135.1"/>
    </source>
</evidence>
<sequence length="72" mass="8506">MATITVEVQDKKLKFFKELLNQLSFVKIREDEPDEDTDEQVIANIREGVRQMRLVEQGKIQSRPAREFLDEL</sequence>
<gene>
    <name evidence="1" type="ORF">AWR27_07250</name>
</gene>
<evidence type="ECO:0000313" key="2">
    <source>
        <dbReference type="Proteomes" id="UP000187941"/>
    </source>
</evidence>
<accession>A0A1P9WUQ8</accession>